<evidence type="ECO:0000313" key="1">
    <source>
        <dbReference type="EMBL" id="CDG95833.1"/>
    </source>
</evidence>
<sequence>MQLMLPTHSKTLATSIQVLIGNHISRHECSSGSTDKKSYC</sequence>
<dbReference type="HOGENOM" id="CLU_3298765_0_0_6"/>
<comment type="caution">
    <text evidence="1">The sequence shown here is derived from an EMBL/GenBank/DDBJ whole genome shotgun (WGS) entry which is preliminary data.</text>
</comment>
<gene>
    <name evidence="1" type="ORF">XBP1_1620016</name>
</gene>
<organism evidence="1">
    <name type="scientific">Xenorhabdus bovienii str. puntauvense</name>
    <dbReference type="NCBI Taxonomy" id="1398201"/>
    <lineage>
        <taxon>Bacteria</taxon>
        <taxon>Pseudomonadati</taxon>
        <taxon>Pseudomonadota</taxon>
        <taxon>Gammaproteobacteria</taxon>
        <taxon>Enterobacterales</taxon>
        <taxon>Morganellaceae</taxon>
        <taxon>Xenorhabdus</taxon>
    </lineage>
</organism>
<reference evidence="1" key="1">
    <citation type="submission" date="2013-07" db="EMBL/GenBank/DDBJ databases">
        <title>Sub-species coevolution in mutualistic symbiosis.</title>
        <authorList>
            <person name="Murfin K."/>
            <person name="Klassen J."/>
            <person name="Lee M."/>
            <person name="Forst S."/>
            <person name="Stock P."/>
            <person name="Goodrich-Blair H."/>
        </authorList>
    </citation>
    <scope>NUCLEOTIDE SEQUENCE [LARGE SCALE GENOMIC DNA]</scope>
    <source>
        <strain evidence="1">Puntauvense</strain>
    </source>
</reference>
<accession>A0A077NC35</accession>
<protein>
    <submittedName>
        <fullName evidence="1">Uncharacterized protein</fullName>
    </submittedName>
</protein>
<dbReference type="Proteomes" id="UP000028511">
    <property type="component" value="Unassembled WGS sequence"/>
</dbReference>
<dbReference type="EMBL" id="CBSW010000071">
    <property type="protein sequence ID" value="CDG95833.1"/>
    <property type="molecule type" value="Genomic_DNA"/>
</dbReference>
<proteinExistence type="predicted"/>
<name>A0A077NC35_XENBV</name>
<dbReference type="AlphaFoldDB" id="A0A077NC35"/>